<evidence type="ECO:0000313" key="1">
    <source>
        <dbReference type="EMBL" id="THU67987.1"/>
    </source>
</evidence>
<dbReference type="EMBL" id="PYDT01000003">
    <property type="protein sequence ID" value="THU67987.1"/>
    <property type="molecule type" value="Genomic_DNA"/>
</dbReference>
<comment type="caution">
    <text evidence="1">The sequence shown here is derived from an EMBL/GenBank/DDBJ whole genome shotgun (WGS) entry which is preliminary data.</text>
</comment>
<sequence length="285" mass="28552">MPSDSDLAIVDSEEVVQAYQPVLDVLPNHEPVAHFAEDASARKHAVAYVVEPEEAIVAVVGASPAETAGQDANGHVIAEEANPAELPVHARQDAGANVGHAEEGEQEAAAEDDLQEVFANVASTAVGLALAYIQKVYEVVVPATAQVGVEVGVGVGVVVGAGIVVVVGLAPQEAAAAAVAVDLPGLVAGAGVEAGPGLESEAGDKVGFGDEVEAAHMMQAVTVLVLHSEEQLAFGAGDTVGSLAVDIEHTVDNAAGKRHSQDTSDSTAGIAIAVAGREKLTPPAA</sequence>
<keyword evidence="2" id="KW-1185">Reference proteome</keyword>
<organism evidence="1 2">
    <name type="scientific">Musa balbisiana</name>
    <name type="common">Banana</name>
    <dbReference type="NCBI Taxonomy" id="52838"/>
    <lineage>
        <taxon>Eukaryota</taxon>
        <taxon>Viridiplantae</taxon>
        <taxon>Streptophyta</taxon>
        <taxon>Embryophyta</taxon>
        <taxon>Tracheophyta</taxon>
        <taxon>Spermatophyta</taxon>
        <taxon>Magnoliopsida</taxon>
        <taxon>Liliopsida</taxon>
        <taxon>Zingiberales</taxon>
        <taxon>Musaceae</taxon>
        <taxon>Musa</taxon>
    </lineage>
</organism>
<gene>
    <name evidence="1" type="ORF">C4D60_Mb05t30500</name>
</gene>
<evidence type="ECO:0000313" key="2">
    <source>
        <dbReference type="Proteomes" id="UP000317650"/>
    </source>
</evidence>
<name>A0A4S8JZZ1_MUSBA</name>
<proteinExistence type="predicted"/>
<reference evidence="1 2" key="1">
    <citation type="journal article" date="2019" name="Nat. Plants">
        <title>Genome sequencing of Musa balbisiana reveals subgenome evolution and function divergence in polyploid bananas.</title>
        <authorList>
            <person name="Yao X."/>
        </authorList>
    </citation>
    <scope>NUCLEOTIDE SEQUENCE [LARGE SCALE GENOMIC DNA]</scope>
    <source>
        <strain evidence="2">cv. DH-PKW</strain>
        <tissue evidence="1">Leaves</tissue>
    </source>
</reference>
<accession>A0A4S8JZZ1</accession>
<dbReference type="AlphaFoldDB" id="A0A4S8JZZ1"/>
<dbReference type="Proteomes" id="UP000317650">
    <property type="component" value="Chromosome 5"/>
</dbReference>
<protein>
    <submittedName>
        <fullName evidence="1">Uncharacterized protein</fullName>
    </submittedName>
</protein>